<dbReference type="EMBL" id="ML145298">
    <property type="protein sequence ID" value="TBU51632.1"/>
    <property type="molecule type" value="Genomic_DNA"/>
</dbReference>
<proteinExistence type="predicted"/>
<organism evidence="2 3">
    <name type="scientific">Dichomitus squalens</name>
    <dbReference type="NCBI Taxonomy" id="114155"/>
    <lineage>
        <taxon>Eukaryota</taxon>
        <taxon>Fungi</taxon>
        <taxon>Dikarya</taxon>
        <taxon>Basidiomycota</taxon>
        <taxon>Agaricomycotina</taxon>
        <taxon>Agaricomycetes</taxon>
        <taxon>Polyporales</taxon>
        <taxon>Polyporaceae</taxon>
        <taxon>Dichomitus</taxon>
    </lineage>
</organism>
<dbReference type="OMA" id="MKIYCAR"/>
<dbReference type="InterPro" id="IPR022617">
    <property type="entry name" value="Rad60/SUMO-like_dom"/>
</dbReference>
<dbReference type="PROSITE" id="PS50053">
    <property type="entry name" value="UBIQUITIN_2"/>
    <property type="match status" value="1"/>
</dbReference>
<reference evidence="2 3" key="1">
    <citation type="submission" date="2019-01" db="EMBL/GenBank/DDBJ databases">
        <title>Draft genome sequences of three monokaryotic isolates of the white-rot basidiomycete fungus Dichomitus squalens.</title>
        <authorList>
            <consortium name="DOE Joint Genome Institute"/>
            <person name="Lopez S.C."/>
            <person name="Andreopoulos B."/>
            <person name="Pangilinan J."/>
            <person name="Lipzen A."/>
            <person name="Riley R."/>
            <person name="Ahrendt S."/>
            <person name="Ng V."/>
            <person name="Barry K."/>
            <person name="Daum C."/>
            <person name="Grigoriev I.V."/>
            <person name="Hilden K.S."/>
            <person name="Makela M.R."/>
            <person name="de Vries R.P."/>
        </authorList>
    </citation>
    <scope>NUCLEOTIDE SEQUENCE [LARGE SCALE GENOMIC DNA]</scope>
    <source>
        <strain evidence="2 3">CBS 464.89</strain>
    </source>
</reference>
<feature type="compositionally biased region" description="Basic and acidic residues" evidence="1">
    <location>
        <begin position="1"/>
        <end position="18"/>
    </location>
</feature>
<dbReference type="SMART" id="SM00213">
    <property type="entry name" value="UBQ"/>
    <property type="match status" value="1"/>
</dbReference>
<protein>
    <submittedName>
        <fullName evidence="2">Ubiquitin-like protein</fullName>
    </submittedName>
</protein>
<accession>A0A4Q9PEX7</accession>
<dbReference type="PANTHER" id="PTHR10562">
    <property type="entry name" value="SMALL UBIQUITIN-RELATED MODIFIER"/>
    <property type="match status" value="1"/>
</dbReference>
<gene>
    <name evidence="2" type="ORF">BD310DRAFT_941878</name>
</gene>
<dbReference type="Gene3D" id="3.10.20.90">
    <property type="entry name" value="Phosphatidylinositol 3-kinase Catalytic Subunit, Chain A, domain 1"/>
    <property type="match status" value="1"/>
</dbReference>
<evidence type="ECO:0000313" key="2">
    <source>
        <dbReference type="EMBL" id="TBU51632.1"/>
    </source>
</evidence>
<dbReference type="Proteomes" id="UP000292082">
    <property type="component" value="Unassembled WGS sequence"/>
</dbReference>
<dbReference type="AlphaFoldDB" id="A0A4Q9PEX7"/>
<dbReference type="InterPro" id="IPR029071">
    <property type="entry name" value="Ubiquitin-like_domsf"/>
</dbReference>
<dbReference type="CDD" id="cd16116">
    <property type="entry name" value="Ubl_Smt3_like"/>
    <property type="match status" value="1"/>
</dbReference>
<dbReference type="STRING" id="114155.A0A4Q9PEX7"/>
<dbReference type="SUPFAM" id="SSF54236">
    <property type="entry name" value="Ubiquitin-like"/>
    <property type="match status" value="1"/>
</dbReference>
<sequence length="100" mass="10861">MADHEPGASQDAEPKQEDANAPINIKVTTQTGEEVFFKIKRNTKLSKLQGAYANKVGKDVSSIRFLYDGARISDEDTPASLDMEDNDTIDVMVEQVGGSA</sequence>
<dbReference type="FunFam" id="3.10.20.90:FF:000202">
    <property type="entry name" value="Small ubiquitin-related modifier I"/>
    <property type="match status" value="1"/>
</dbReference>
<keyword evidence="3" id="KW-1185">Reference proteome</keyword>
<evidence type="ECO:0000313" key="3">
    <source>
        <dbReference type="Proteomes" id="UP000292082"/>
    </source>
</evidence>
<name>A0A4Q9PEX7_9APHY</name>
<feature type="region of interest" description="Disordered" evidence="1">
    <location>
        <begin position="1"/>
        <end position="23"/>
    </location>
</feature>
<dbReference type="Pfam" id="PF11976">
    <property type="entry name" value="Rad60-SLD"/>
    <property type="match status" value="1"/>
</dbReference>
<dbReference type="InterPro" id="IPR000626">
    <property type="entry name" value="Ubiquitin-like_dom"/>
</dbReference>
<evidence type="ECO:0000256" key="1">
    <source>
        <dbReference type="SAM" id="MobiDB-lite"/>
    </source>
</evidence>